<accession>A0A3D4V8T1</accession>
<evidence type="ECO:0000313" key="4">
    <source>
        <dbReference type="Proteomes" id="UP000264071"/>
    </source>
</evidence>
<feature type="region of interest" description="Disordered" evidence="1">
    <location>
        <begin position="499"/>
        <end position="536"/>
    </location>
</feature>
<keyword evidence="2" id="KW-0472">Membrane</keyword>
<evidence type="ECO:0000256" key="1">
    <source>
        <dbReference type="SAM" id="MobiDB-lite"/>
    </source>
</evidence>
<dbReference type="AlphaFoldDB" id="A0A3D4V8T1"/>
<comment type="caution">
    <text evidence="3">The sequence shown here is derived from an EMBL/GenBank/DDBJ whole genome shotgun (WGS) entry which is preliminary data.</text>
</comment>
<keyword evidence="2" id="KW-0812">Transmembrane</keyword>
<feature type="transmembrane region" description="Helical" evidence="2">
    <location>
        <begin position="160"/>
        <end position="180"/>
    </location>
</feature>
<dbReference type="OMA" id="WTGSHEI"/>
<sequence length="721" mass="76988">MNRTTPMHDGTPAAKDVDDLVAQVDGVRHALTRAQHGRALLLALGVALGVAIVMRTVTIALGASASSVVLTGVALLIGAAAWWWLRPRRSPTRAIAALWIEERQSMSPSFALVTLVEHANTPAIRQETTPLLQASQQILRGVHVGDGLQTVRWRAWRGPFAFVAAGLAVLAFSNVSHRIVPERVRRAMPAATGVPAGSDVPLGAWQVRVTPPAYVGGRVQTSGDVASIAALAGSTVEIVGDGAAPEVFSGRPESTVTVPVATQVRDGDWSARTVADSAPSTMHVARGGRSRLLVIEGRADTIPAVTLDAPARDSVFREARGTLTLAASARDDIGLTRAAFELIVSSGEGERFTVRTVAIGTTTWPNTARQRQATVRATLDIAALKLVPGDIVHLRAIARDGHPSPTRDVGSSETRVFRIAKPSEYDSVAVEPAPPPEVDKSLLSQRMLLMLTEKLDRQRPRLARADVVRESQKLARDQARLRLAVGDVIFQRLSGESSAEHAHSADDGHDHGIDQQGGKLSMNSASTNGMLEEGNDSPVVAINKPLLEAYNAMWDAGRALEQGDPHGAIPPMRLALEAIERSRAASRVYLRGRPPQVVIDIAKVRLVGKDTGMVAQRSLRSALPRRDVERDVRLVSIAQLLATRGADAGTLAITRSAARDSLALLRVETLSDAPAFAAALGRVLEALERGDDLTPLLVDARRTLGNVERAPVGRWSRVLPP</sequence>
<keyword evidence="2" id="KW-1133">Transmembrane helix</keyword>
<proteinExistence type="predicted"/>
<organism evidence="3 4">
    <name type="scientific">Gemmatimonas aurantiaca</name>
    <dbReference type="NCBI Taxonomy" id="173480"/>
    <lineage>
        <taxon>Bacteria</taxon>
        <taxon>Pseudomonadati</taxon>
        <taxon>Gemmatimonadota</taxon>
        <taxon>Gemmatimonadia</taxon>
        <taxon>Gemmatimonadales</taxon>
        <taxon>Gemmatimonadaceae</taxon>
        <taxon>Gemmatimonas</taxon>
    </lineage>
</organism>
<protein>
    <submittedName>
        <fullName evidence="3">DUF4175 domain-containing protein</fullName>
    </submittedName>
</protein>
<evidence type="ECO:0000256" key="2">
    <source>
        <dbReference type="SAM" id="Phobius"/>
    </source>
</evidence>
<dbReference type="EMBL" id="DPIY01000006">
    <property type="protein sequence ID" value="HCT56737.1"/>
    <property type="molecule type" value="Genomic_DNA"/>
</dbReference>
<feature type="compositionally biased region" description="Basic and acidic residues" evidence="1">
    <location>
        <begin position="499"/>
        <end position="513"/>
    </location>
</feature>
<name>A0A3D4V8T1_9BACT</name>
<feature type="transmembrane region" description="Helical" evidence="2">
    <location>
        <begin position="39"/>
        <end position="61"/>
    </location>
</feature>
<feature type="transmembrane region" description="Helical" evidence="2">
    <location>
        <begin position="67"/>
        <end position="85"/>
    </location>
</feature>
<gene>
    <name evidence="3" type="ORF">DGD08_05930</name>
</gene>
<reference evidence="3 4" key="1">
    <citation type="journal article" date="2018" name="Nat. Biotechnol.">
        <title>A standardized bacterial taxonomy based on genome phylogeny substantially revises the tree of life.</title>
        <authorList>
            <person name="Parks D.H."/>
            <person name="Chuvochina M."/>
            <person name="Waite D.W."/>
            <person name="Rinke C."/>
            <person name="Skarshewski A."/>
            <person name="Chaumeil P.A."/>
            <person name="Hugenholtz P."/>
        </authorList>
    </citation>
    <scope>NUCLEOTIDE SEQUENCE [LARGE SCALE GENOMIC DNA]</scope>
    <source>
        <strain evidence="3">UBA8844</strain>
    </source>
</reference>
<dbReference type="Proteomes" id="UP000264071">
    <property type="component" value="Unassembled WGS sequence"/>
</dbReference>
<evidence type="ECO:0000313" key="3">
    <source>
        <dbReference type="EMBL" id="HCT56737.1"/>
    </source>
</evidence>